<dbReference type="GO" id="GO:0000156">
    <property type="term" value="F:phosphorelay response regulator activity"/>
    <property type="evidence" value="ECO:0007669"/>
    <property type="project" value="TreeGrafter"/>
</dbReference>
<gene>
    <name evidence="12" type="ORF">H9734_09740</name>
</gene>
<dbReference type="Gene3D" id="3.40.50.2300">
    <property type="match status" value="1"/>
</dbReference>
<evidence type="ECO:0000256" key="3">
    <source>
        <dbReference type="ARBA" id="ARBA00023012"/>
    </source>
</evidence>
<dbReference type="Gene3D" id="1.10.10.10">
    <property type="entry name" value="Winged helix-like DNA-binding domain superfamily/Winged helix DNA-binding domain"/>
    <property type="match status" value="1"/>
</dbReference>
<dbReference type="InterPro" id="IPR016032">
    <property type="entry name" value="Sig_transdc_resp-reg_C-effctor"/>
</dbReference>
<evidence type="ECO:0000256" key="7">
    <source>
        <dbReference type="ARBA" id="ARBA00024867"/>
    </source>
</evidence>
<name>A0A9D1XE32_9FIRM</name>
<feature type="domain" description="OmpR/PhoB-type" evidence="11">
    <location>
        <begin position="122"/>
        <end position="217"/>
    </location>
</feature>
<dbReference type="Gene3D" id="6.10.250.690">
    <property type="match status" value="1"/>
</dbReference>
<reference evidence="12" key="1">
    <citation type="journal article" date="2021" name="PeerJ">
        <title>Extensive microbial diversity within the chicken gut microbiome revealed by metagenomics and culture.</title>
        <authorList>
            <person name="Gilroy R."/>
            <person name="Ravi A."/>
            <person name="Getino M."/>
            <person name="Pursley I."/>
            <person name="Horton D.L."/>
            <person name="Alikhan N.F."/>
            <person name="Baker D."/>
            <person name="Gharbi K."/>
            <person name="Hall N."/>
            <person name="Watson M."/>
            <person name="Adriaenssens E.M."/>
            <person name="Foster-Nyarko E."/>
            <person name="Jarju S."/>
            <person name="Secka A."/>
            <person name="Antonio M."/>
            <person name="Oren A."/>
            <person name="Chaudhuri R.R."/>
            <person name="La Ragione R."/>
            <person name="Hildebrand F."/>
            <person name="Pallen M.J."/>
        </authorList>
    </citation>
    <scope>NUCLEOTIDE SEQUENCE</scope>
    <source>
        <strain evidence="12">CHK183-1962</strain>
    </source>
</reference>
<evidence type="ECO:0000256" key="9">
    <source>
        <dbReference type="PROSITE-ProRule" id="PRU01091"/>
    </source>
</evidence>
<dbReference type="Pfam" id="PF00486">
    <property type="entry name" value="Trans_reg_C"/>
    <property type="match status" value="1"/>
</dbReference>
<feature type="DNA-binding region" description="OmpR/PhoB-type" evidence="9">
    <location>
        <begin position="122"/>
        <end position="217"/>
    </location>
</feature>
<evidence type="ECO:0000313" key="13">
    <source>
        <dbReference type="Proteomes" id="UP000886890"/>
    </source>
</evidence>
<sequence>MIRILIVEDEAPISNLMNLSLKKAGYFCDCAYDGEEAAEKIGNGKYDLILLDVMLPKIDGFELMDYIRPLEIPVIFITAKNSVSDRVKGLRMGAEDYIVKPFEVIELLARVDVVLRRYKKTDEVLEVCGLCIDPRSMRVQRDGKDISLTRKEYELLLLFARNPNTALYRETIYERVWGGELEYGSKTVDLHVQRLRKKTGLGRELQAVNKVGYRLEVHE</sequence>
<dbReference type="FunFam" id="3.40.50.2300:FF:000001">
    <property type="entry name" value="DNA-binding response regulator PhoB"/>
    <property type="match status" value="1"/>
</dbReference>
<dbReference type="SUPFAM" id="SSF52172">
    <property type="entry name" value="CheY-like"/>
    <property type="match status" value="1"/>
</dbReference>
<dbReference type="InterPro" id="IPR036388">
    <property type="entry name" value="WH-like_DNA-bd_sf"/>
</dbReference>
<dbReference type="GO" id="GO:0032993">
    <property type="term" value="C:protein-DNA complex"/>
    <property type="evidence" value="ECO:0007669"/>
    <property type="project" value="TreeGrafter"/>
</dbReference>
<evidence type="ECO:0000256" key="1">
    <source>
        <dbReference type="ARBA" id="ARBA00018672"/>
    </source>
</evidence>
<dbReference type="PANTHER" id="PTHR48111">
    <property type="entry name" value="REGULATOR OF RPOS"/>
    <property type="match status" value="1"/>
</dbReference>
<dbReference type="InterPro" id="IPR001867">
    <property type="entry name" value="OmpR/PhoB-type_DNA-bd"/>
</dbReference>
<evidence type="ECO:0000313" key="12">
    <source>
        <dbReference type="EMBL" id="HIX77858.1"/>
    </source>
</evidence>
<feature type="modified residue" description="4-aspartylphosphate" evidence="8">
    <location>
        <position position="52"/>
    </location>
</feature>
<keyword evidence="6" id="KW-0804">Transcription</keyword>
<evidence type="ECO:0000256" key="2">
    <source>
        <dbReference type="ARBA" id="ARBA00022553"/>
    </source>
</evidence>
<dbReference type="GO" id="GO:0000976">
    <property type="term" value="F:transcription cis-regulatory region binding"/>
    <property type="evidence" value="ECO:0007669"/>
    <property type="project" value="TreeGrafter"/>
</dbReference>
<feature type="domain" description="Response regulatory" evidence="10">
    <location>
        <begin position="3"/>
        <end position="115"/>
    </location>
</feature>
<dbReference type="PANTHER" id="PTHR48111:SF1">
    <property type="entry name" value="TWO-COMPONENT RESPONSE REGULATOR ORR33"/>
    <property type="match status" value="1"/>
</dbReference>
<protein>
    <recommendedName>
        <fullName evidence="1">Stage 0 sporulation protein A homolog</fullName>
    </recommendedName>
</protein>
<proteinExistence type="predicted"/>
<dbReference type="InterPro" id="IPR001789">
    <property type="entry name" value="Sig_transdc_resp-reg_receiver"/>
</dbReference>
<reference evidence="12" key="2">
    <citation type="submission" date="2021-04" db="EMBL/GenBank/DDBJ databases">
        <authorList>
            <person name="Gilroy R."/>
        </authorList>
    </citation>
    <scope>NUCLEOTIDE SEQUENCE</scope>
    <source>
        <strain evidence="12">CHK183-1962</strain>
    </source>
</reference>
<dbReference type="Pfam" id="PF00072">
    <property type="entry name" value="Response_reg"/>
    <property type="match status" value="1"/>
</dbReference>
<evidence type="ECO:0000256" key="4">
    <source>
        <dbReference type="ARBA" id="ARBA00023015"/>
    </source>
</evidence>
<dbReference type="SUPFAM" id="SSF46894">
    <property type="entry name" value="C-terminal effector domain of the bipartite response regulators"/>
    <property type="match status" value="1"/>
</dbReference>
<evidence type="ECO:0000256" key="6">
    <source>
        <dbReference type="ARBA" id="ARBA00023163"/>
    </source>
</evidence>
<evidence type="ECO:0000256" key="5">
    <source>
        <dbReference type="ARBA" id="ARBA00023125"/>
    </source>
</evidence>
<evidence type="ECO:0000256" key="8">
    <source>
        <dbReference type="PROSITE-ProRule" id="PRU00169"/>
    </source>
</evidence>
<dbReference type="GO" id="GO:0005829">
    <property type="term" value="C:cytosol"/>
    <property type="evidence" value="ECO:0007669"/>
    <property type="project" value="TreeGrafter"/>
</dbReference>
<keyword evidence="4" id="KW-0805">Transcription regulation</keyword>
<dbReference type="CDD" id="cd00383">
    <property type="entry name" value="trans_reg_C"/>
    <property type="match status" value="1"/>
</dbReference>
<dbReference type="AlphaFoldDB" id="A0A9D1XE32"/>
<keyword evidence="2 8" id="KW-0597">Phosphoprotein</keyword>
<organism evidence="12 13">
    <name type="scientific">Candidatus Fusicatenibacter merdavium</name>
    <dbReference type="NCBI Taxonomy" id="2838600"/>
    <lineage>
        <taxon>Bacteria</taxon>
        <taxon>Bacillati</taxon>
        <taxon>Bacillota</taxon>
        <taxon>Clostridia</taxon>
        <taxon>Lachnospirales</taxon>
        <taxon>Lachnospiraceae</taxon>
        <taxon>Fusicatenibacter</taxon>
    </lineage>
</organism>
<dbReference type="PROSITE" id="PS50110">
    <property type="entry name" value="RESPONSE_REGULATORY"/>
    <property type="match status" value="1"/>
</dbReference>
<dbReference type="PROSITE" id="PS51755">
    <property type="entry name" value="OMPR_PHOB"/>
    <property type="match status" value="1"/>
</dbReference>
<comment type="function">
    <text evidence="7">May play the central regulatory role in sporulation. It may be an element of the effector pathway responsible for the activation of sporulation genes in response to nutritional stress. Spo0A may act in concert with spo0H (a sigma factor) to control the expression of some genes that are critical to the sporulation process.</text>
</comment>
<keyword evidence="5 9" id="KW-0238">DNA-binding</keyword>
<dbReference type="Proteomes" id="UP000886890">
    <property type="component" value="Unassembled WGS sequence"/>
</dbReference>
<keyword evidence="3" id="KW-0902">Two-component regulatory system</keyword>
<dbReference type="SMART" id="SM00448">
    <property type="entry name" value="REC"/>
    <property type="match status" value="1"/>
</dbReference>
<accession>A0A9D1XE32</accession>
<dbReference type="GO" id="GO:0006355">
    <property type="term" value="P:regulation of DNA-templated transcription"/>
    <property type="evidence" value="ECO:0007669"/>
    <property type="project" value="InterPro"/>
</dbReference>
<dbReference type="InterPro" id="IPR039420">
    <property type="entry name" value="WalR-like"/>
</dbReference>
<dbReference type="EMBL" id="DXEK01000161">
    <property type="protein sequence ID" value="HIX77858.1"/>
    <property type="molecule type" value="Genomic_DNA"/>
</dbReference>
<comment type="caution">
    <text evidence="12">The sequence shown here is derived from an EMBL/GenBank/DDBJ whole genome shotgun (WGS) entry which is preliminary data.</text>
</comment>
<dbReference type="InterPro" id="IPR011006">
    <property type="entry name" value="CheY-like_superfamily"/>
</dbReference>
<evidence type="ECO:0000259" key="10">
    <source>
        <dbReference type="PROSITE" id="PS50110"/>
    </source>
</evidence>
<evidence type="ECO:0000259" key="11">
    <source>
        <dbReference type="PROSITE" id="PS51755"/>
    </source>
</evidence>
<dbReference type="SMART" id="SM00862">
    <property type="entry name" value="Trans_reg_C"/>
    <property type="match status" value="1"/>
</dbReference>